<dbReference type="EMBL" id="JBBHLL010000024">
    <property type="protein sequence ID" value="KAK7828744.1"/>
    <property type="molecule type" value="Genomic_DNA"/>
</dbReference>
<gene>
    <name evidence="2" type="ORF">U0070_006529</name>
</gene>
<evidence type="ECO:0000313" key="3">
    <source>
        <dbReference type="Proteomes" id="UP001488838"/>
    </source>
</evidence>
<dbReference type="AlphaFoldDB" id="A0AAW0JQ29"/>
<feature type="compositionally biased region" description="Basic and acidic residues" evidence="1">
    <location>
        <begin position="1"/>
        <end position="19"/>
    </location>
</feature>
<protein>
    <recommendedName>
        <fullName evidence="4">BESS domain-containing protein</fullName>
    </recommendedName>
</protein>
<evidence type="ECO:0000313" key="2">
    <source>
        <dbReference type="EMBL" id="KAK7828744.1"/>
    </source>
</evidence>
<proteinExistence type="predicted"/>
<accession>A0AAW0JQ29</accession>
<dbReference type="Proteomes" id="UP001488838">
    <property type="component" value="Unassembled WGS sequence"/>
</dbReference>
<evidence type="ECO:0008006" key="4">
    <source>
        <dbReference type="Google" id="ProtNLM"/>
    </source>
</evidence>
<keyword evidence="3" id="KW-1185">Reference proteome</keyword>
<name>A0AAW0JQ29_MYOGA</name>
<comment type="caution">
    <text evidence="2">The sequence shown here is derived from an EMBL/GenBank/DDBJ whole genome shotgun (WGS) entry which is preliminary data.</text>
</comment>
<feature type="region of interest" description="Disordered" evidence="1">
    <location>
        <begin position="1"/>
        <end position="54"/>
    </location>
</feature>
<sequence>MVMMTHEEEEMKKEEEMGPMKKALRKRSLEVLGTNTDPGPGVFTMNPSEPVESGPSELEFLVALKDITMKIQEDYRTPNRLDQKKKVLSAIMPEKILQS</sequence>
<evidence type="ECO:0000256" key="1">
    <source>
        <dbReference type="SAM" id="MobiDB-lite"/>
    </source>
</evidence>
<reference evidence="2 3" key="1">
    <citation type="journal article" date="2023" name="bioRxiv">
        <title>Conserved and derived expression patterns and positive selection on dental genes reveal complex evolutionary context of ever-growing rodent molars.</title>
        <authorList>
            <person name="Calamari Z.T."/>
            <person name="Song A."/>
            <person name="Cohen E."/>
            <person name="Akter M."/>
            <person name="Roy R.D."/>
            <person name="Hallikas O."/>
            <person name="Christensen M.M."/>
            <person name="Li P."/>
            <person name="Marangoni P."/>
            <person name="Jernvall J."/>
            <person name="Klein O.D."/>
        </authorList>
    </citation>
    <scope>NUCLEOTIDE SEQUENCE [LARGE SCALE GENOMIC DNA]</scope>
    <source>
        <strain evidence="2">V071</strain>
    </source>
</reference>
<organism evidence="2 3">
    <name type="scientific">Myodes glareolus</name>
    <name type="common">Bank vole</name>
    <name type="synonym">Clethrionomys glareolus</name>
    <dbReference type="NCBI Taxonomy" id="447135"/>
    <lineage>
        <taxon>Eukaryota</taxon>
        <taxon>Metazoa</taxon>
        <taxon>Chordata</taxon>
        <taxon>Craniata</taxon>
        <taxon>Vertebrata</taxon>
        <taxon>Euteleostomi</taxon>
        <taxon>Mammalia</taxon>
        <taxon>Eutheria</taxon>
        <taxon>Euarchontoglires</taxon>
        <taxon>Glires</taxon>
        <taxon>Rodentia</taxon>
        <taxon>Myomorpha</taxon>
        <taxon>Muroidea</taxon>
        <taxon>Cricetidae</taxon>
        <taxon>Arvicolinae</taxon>
        <taxon>Myodes</taxon>
    </lineage>
</organism>